<dbReference type="GO" id="GO:0006529">
    <property type="term" value="P:asparagine biosynthetic process"/>
    <property type="evidence" value="ECO:0007669"/>
    <property type="project" value="UniProtKB-KW"/>
</dbReference>
<evidence type="ECO:0000256" key="2">
    <source>
        <dbReference type="ARBA" id="ARBA00005752"/>
    </source>
</evidence>
<evidence type="ECO:0000256" key="9">
    <source>
        <dbReference type="PIRSR" id="PIRSR001589-1"/>
    </source>
</evidence>
<evidence type="ECO:0000256" key="1">
    <source>
        <dbReference type="ARBA" id="ARBA00005187"/>
    </source>
</evidence>
<name>A0A162ENY5_9BACL</name>
<gene>
    <name evidence="13" type="ORF">AWU65_02370</name>
</gene>
<accession>A0A162ENY5</accession>
<dbReference type="Proteomes" id="UP000076796">
    <property type="component" value="Unassembled WGS sequence"/>
</dbReference>
<dbReference type="EC" id="6.3.5.4" evidence="3"/>
<dbReference type="GO" id="GO:0005524">
    <property type="term" value="F:ATP binding"/>
    <property type="evidence" value="ECO:0007669"/>
    <property type="project" value="UniProtKB-KW"/>
</dbReference>
<evidence type="ECO:0000256" key="3">
    <source>
        <dbReference type="ARBA" id="ARBA00012737"/>
    </source>
</evidence>
<keyword evidence="5 10" id="KW-0067">ATP-binding</keyword>
<dbReference type="Gene3D" id="3.40.50.620">
    <property type="entry name" value="HUPs"/>
    <property type="match status" value="1"/>
</dbReference>
<dbReference type="GO" id="GO:0005829">
    <property type="term" value="C:cytosol"/>
    <property type="evidence" value="ECO:0007669"/>
    <property type="project" value="TreeGrafter"/>
</dbReference>
<dbReference type="Gene3D" id="3.60.20.10">
    <property type="entry name" value="Glutamine Phosphoribosylpyrophosphate, subunit 1, domain 1"/>
    <property type="match status" value="1"/>
</dbReference>
<dbReference type="CDD" id="cd01991">
    <property type="entry name" value="Asn_synthase_B_C"/>
    <property type="match status" value="1"/>
</dbReference>
<feature type="binding site" evidence="10">
    <location>
        <position position="286"/>
    </location>
    <ligand>
        <name>ATP</name>
        <dbReference type="ChEBI" id="CHEBI:30616"/>
    </ligand>
</feature>
<keyword evidence="9" id="KW-0028">Amino-acid biosynthesis</keyword>
<keyword evidence="7 9" id="KW-0315">Glutamine amidotransferase</keyword>
<dbReference type="RefSeq" id="WP_036638512.1">
    <property type="nucleotide sequence ID" value="NZ_JBCMWP010000019.1"/>
</dbReference>
<feature type="active site" description="For GATase activity" evidence="9">
    <location>
        <position position="2"/>
    </location>
</feature>
<protein>
    <recommendedName>
        <fullName evidence="3">asparagine synthase (glutamine-hydrolyzing)</fullName>
        <ecNumber evidence="3">6.3.5.4</ecNumber>
    </recommendedName>
</protein>
<feature type="domain" description="Glutamine amidotransferase type-2" evidence="12">
    <location>
        <begin position="2"/>
        <end position="213"/>
    </location>
</feature>
<dbReference type="AlphaFoldDB" id="A0A162ENY5"/>
<dbReference type="InterPro" id="IPR033738">
    <property type="entry name" value="AsnB_N"/>
</dbReference>
<keyword evidence="6 9" id="KW-0061">Asparagine biosynthesis</keyword>
<dbReference type="Pfam" id="PF00733">
    <property type="entry name" value="Asn_synthase"/>
    <property type="match status" value="1"/>
</dbReference>
<dbReference type="PANTHER" id="PTHR43284:SF1">
    <property type="entry name" value="ASPARAGINE SYNTHETASE"/>
    <property type="match status" value="1"/>
</dbReference>
<dbReference type="SUPFAM" id="SSF56235">
    <property type="entry name" value="N-terminal nucleophile aminohydrolases (Ntn hydrolases)"/>
    <property type="match status" value="1"/>
</dbReference>
<evidence type="ECO:0000256" key="10">
    <source>
        <dbReference type="PIRSR" id="PIRSR001589-2"/>
    </source>
</evidence>
<feature type="site" description="Important for beta-aspartyl-AMP intermediate formation" evidence="11">
    <location>
        <position position="360"/>
    </location>
</feature>
<organism evidence="13 14">
    <name type="scientific">Paenibacillus glucanolyticus</name>
    <dbReference type="NCBI Taxonomy" id="59843"/>
    <lineage>
        <taxon>Bacteria</taxon>
        <taxon>Bacillati</taxon>
        <taxon>Bacillota</taxon>
        <taxon>Bacilli</taxon>
        <taxon>Bacillales</taxon>
        <taxon>Paenibacillaceae</taxon>
        <taxon>Paenibacillus</taxon>
    </lineage>
</organism>
<dbReference type="EMBL" id="LWMH01000001">
    <property type="protein sequence ID" value="KZS44853.1"/>
    <property type="molecule type" value="Genomic_DNA"/>
</dbReference>
<dbReference type="InterPro" id="IPR001962">
    <property type="entry name" value="Asn_synthase"/>
</dbReference>
<feature type="binding site" evidence="10">
    <location>
        <position position="100"/>
    </location>
    <ligand>
        <name>L-glutamine</name>
        <dbReference type="ChEBI" id="CHEBI:58359"/>
    </ligand>
</feature>
<dbReference type="PIRSF" id="PIRSF001589">
    <property type="entry name" value="Asn_synthetase_glu-h"/>
    <property type="match status" value="1"/>
</dbReference>
<evidence type="ECO:0000256" key="4">
    <source>
        <dbReference type="ARBA" id="ARBA00022741"/>
    </source>
</evidence>
<dbReference type="InterPro" id="IPR029055">
    <property type="entry name" value="Ntn_hydrolases_N"/>
</dbReference>
<comment type="pathway">
    <text evidence="1">Amino-acid biosynthesis; L-asparagine biosynthesis; L-asparagine from L-aspartate (L-Gln route): step 1/1.</text>
</comment>
<keyword evidence="14" id="KW-1185">Reference proteome</keyword>
<dbReference type="NCBIfam" id="TIGR01536">
    <property type="entry name" value="asn_synth_AEB"/>
    <property type="match status" value="1"/>
</dbReference>
<dbReference type="CDD" id="cd00712">
    <property type="entry name" value="AsnB"/>
    <property type="match status" value="1"/>
</dbReference>
<dbReference type="PANTHER" id="PTHR43284">
    <property type="entry name" value="ASPARAGINE SYNTHETASE (GLUTAMINE-HYDROLYZING)"/>
    <property type="match status" value="1"/>
</dbReference>
<dbReference type="InterPro" id="IPR014729">
    <property type="entry name" value="Rossmann-like_a/b/a_fold"/>
</dbReference>
<proteinExistence type="inferred from homology"/>
<comment type="caution">
    <text evidence="13">The sequence shown here is derived from an EMBL/GenBank/DDBJ whole genome shotgun (WGS) entry which is preliminary data.</text>
</comment>
<dbReference type="SUPFAM" id="SSF52402">
    <property type="entry name" value="Adenine nucleotide alpha hydrolases-like"/>
    <property type="match status" value="1"/>
</dbReference>
<sequence length="623" mass="71914">MCGITGLLMFENNSLPTTVAIRKMTDAIKHRGPDQTGIRVVDRIALGFTRLSILDLEHGSQPISNEDQSLWLVFNGEIYNYQSLKRELEDLGHTFKTNTDSEVIIHLYEEYQEHCLEKLRGMFGFAIWDRRKKQLFAARDHFGIKPFYYYTDNTQFAFGSEIKSILSLDGLKPAVNSKSLFHYLTLQYVPQPDTMFAGIKKLEPGHYLIVDQWGNIKNQTYWETKFEPEHRPIETFIEEIRYKLNESVNLHTQSDVPIGSFLSGGIDSTSIASYLSKRGPVKTFSVGFEGEHNENIYAKKTATELGIDHFDEVISVDRFFEDTIKAVWHMDEPIADPSAIAIYRLSQVAREHITVALSGEGADELFGGYRIYREPSSLKPLSWIPTNLKRNIKQFIDEIPFNFYGKNYLKRGLTPLEERFLGNAKIFNEQEKRLVLSSMVNLKTNWEPTTALTSKIYETSKDLDDISRMQLIDLNFWLPGDILMKADKMSMAHSLEVRVPFLDKEVFEIARKIPSSYRVTNKTTKYVLRKAMEDIVPNHVLNRPKLGFPVPLKKWLMGSIGDIMIEQIIISGIEEWIQIDHVVGLLKEHRNGKVDNSRKIWTIYIFALWHSVFIHENSVRLVI</sequence>
<dbReference type="InterPro" id="IPR051786">
    <property type="entry name" value="ASN_synthetase/amidase"/>
</dbReference>
<evidence type="ECO:0000256" key="8">
    <source>
        <dbReference type="ARBA" id="ARBA00048741"/>
    </source>
</evidence>
<evidence type="ECO:0000259" key="12">
    <source>
        <dbReference type="PROSITE" id="PS51278"/>
    </source>
</evidence>
<evidence type="ECO:0000313" key="13">
    <source>
        <dbReference type="EMBL" id="KZS44853.1"/>
    </source>
</evidence>
<comment type="catalytic activity">
    <reaction evidence="8">
        <text>L-aspartate + L-glutamine + ATP + H2O = L-asparagine + L-glutamate + AMP + diphosphate + H(+)</text>
        <dbReference type="Rhea" id="RHEA:12228"/>
        <dbReference type="ChEBI" id="CHEBI:15377"/>
        <dbReference type="ChEBI" id="CHEBI:15378"/>
        <dbReference type="ChEBI" id="CHEBI:29985"/>
        <dbReference type="ChEBI" id="CHEBI:29991"/>
        <dbReference type="ChEBI" id="CHEBI:30616"/>
        <dbReference type="ChEBI" id="CHEBI:33019"/>
        <dbReference type="ChEBI" id="CHEBI:58048"/>
        <dbReference type="ChEBI" id="CHEBI:58359"/>
        <dbReference type="ChEBI" id="CHEBI:456215"/>
        <dbReference type="EC" id="6.3.5.4"/>
    </reaction>
</comment>
<feature type="binding site" evidence="10">
    <location>
        <begin position="358"/>
        <end position="359"/>
    </location>
    <ligand>
        <name>ATP</name>
        <dbReference type="ChEBI" id="CHEBI:30616"/>
    </ligand>
</feature>
<dbReference type="GO" id="GO:0004066">
    <property type="term" value="F:asparagine synthase (glutamine-hydrolyzing) activity"/>
    <property type="evidence" value="ECO:0007669"/>
    <property type="project" value="UniProtKB-EC"/>
</dbReference>
<comment type="similarity">
    <text evidence="2">Belongs to the asparagine synthetase family.</text>
</comment>
<evidence type="ECO:0000256" key="5">
    <source>
        <dbReference type="ARBA" id="ARBA00022840"/>
    </source>
</evidence>
<reference evidence="13" key="1">
    <citation type="journal article" date="2016" name="Genome Announc.">
        <title>Draft genomes of two strains of Paenibacillus glucanolyticus with capability to degrade lignocellulose.</title>
        <authorList>
            <person name="Mathews S.L."/>
            <person name="Pawlak J."/>
            <person name="Grunden A.M."/>
        </authorList>
    </citation>
    <scope>NUCLEOTIDE SEQUENCE [LARGE SCALE GENOMIC DNA]</scope>
    <source>
        <strain evidence="13">SLM1</strain>
    </source>
</reference>
<dbReference type="InterPro" id="IPR017932">
    <property type="entry name" value="GATase_2_dom"/>
</dbReference>
<evidence type="ECO:0000313" key="14">
    <source>
        <dbReference type="Proteomes" id="UP000076796"/>
    </source>
</evidence>
<dbReference type="PROSITE" id="PS51278">
    <property type="entry name" value="GATASE_TYPE_2"/>
    <property type="match status" value="1"/>
</dbReference>
<dbReference type="InterPro" id="IPR006426">
    <property type="entry name" value="Asn_synth_AEB"/>
</dbReference>
<evidence type="ECO:0000256" key="7">
    <source>
        <dbReference type="ARBA" id="ARBA00022962"/>
    </source>
</evidence>
<dbReference type="OrthoDB" id="9763290at2"/>
<dbReference type="Pfam" id="PF13537">
    <property type="entry name" value="GATase_7"/>
    <property type="match status" value="1"/>
</dbReference>
<evidence type="ECO:0000256" key="6">
    <source>
        <dbReference type="ARBA" id="ARBA00022888"/>
    </source>
</evidence>
<evidence type="ECO:0000256" key="11">
    <source>
        <dbReference type="PIRSR" id="PIRSR001589-3"/>
    </source>
</evidence>
<keyword evidence="4 10" id="KW-0547">Nucleotide-binding</keyword>